<gene>
    <name evidence="1" type="ORF">CCMP2556_LOCUS31025</name>
</gene>
<keyword evidence="2" id="KW-1185">Reference proteome</keyword>
<reference evidence="1 2" key="1">
    <citation type="submission" date="2024-02" db="EMBL/GenBank/DDBJ databases">
        <authorList>
            <person name="Chen Y."/>
            <person name="Shah S."/>
            <person name="Dougan E. K."/>
            <person name="Thang M."/>
            <person name="Chan C."/>
        </authorList>
    </citation>
    <scope>NUCLEOTIDE SEQUENCE [LARGE SCALE GENOMIC DNA]</scope>
</reference>
<proteinExistence type="predicted"/>
<organism evidence="1 2">
    <name type="scientific">Durusdinium trenchii</name>
    <dbReference type="NCBI Taxonomy" id="1381693"/>
    <lineage>
        <taxon>Eukaryota</taxon>
        <taxon>Sar</taxon>
        <taxon>Alveolata</taxon>
        <taxon>Dinophyceae</taxon>
        <taxon>Suessiales</taxon>
        <taxon>Symbiodiniaceae</taxon>
        <taxon>Durusdinium</taxon>
    </lineage>
</organism>
<comment type="caution">
    <text evidence="1">The sequence shown here is derived from an EMBL/GenBank/DDBJ whole genome shotgun (WGS) entry which is preliminary data.</text>
</comment>
<dbReference type="EMBL" id="CAXAMN010021754">
    <property type="protein sequence ID" value="CAK9063099.1"/>
    <property type="molecule type" value="Genomic_DNA"/>
</dbReference>
<dbReference type="Proteomes" id="UP001642484">
    <property type="component" value="Unassembled WGS sequence"/>
</dbReference>
<evidence type="ECO:0000313" key="1">
    <source>
        <dbReference type="EMBL" id="CAK9063099.1"/>
    </source>
</evidence>
<feature type="non-terminal residue" evidence="1">
    <location>
        <position position="412"/>
    </location>
</feature>
<name>A0ABP0NKW8_9DINO</name>
<accession>A0ABP0NKW8</accession>
<protein>
    <submittedName>
        <fullName evidence="1">Uncharacterized protein</fullName>
    </submittedName>
</protein>
<sequence length="412" mass="47155">MLVPVEQWEAWLRGQARVELRFLSAVPAQLVEQPQTPMPVKISDDLIQEPQIDIEFLYGCYSFAYGNHQCFAPVDFDSLETLKGLHDINGLNMPLYQFLSSRDLVIEPAIIVVGSPANHDPNNDRFQGESQSKNVLFKDVCTSLGWHTPADCLVRMTFSKSARQDMQWWTTENDTRKFLVTAAWFQTYQPGLGLADTASQTARGKTSRFMWLPPTAISQPIWISQPKKSRPVVLLHKDKHYKWLCPPTETEVEKHWLRECAGTTLALKGSAERSSQNCFGESWALYSSQVFELPSGLKTRKIYASQMVEKGGQWNVVLDTDVLMAFYREVLKDPEWREAKWIVRADPECIFYPVHLKTILFHQEQVGNVDASPTYLVSADTAVGFPRFFQVMSQSALRQLATDSRSCFWRMR</sequence>
<evidence type="ECO:0000313" key="2">
    <source>
        <dbReference type="Proteomes" id="UP001642484"/>
    </source>
</evidence>